<dbReference type="Pfam" id="PF19668">
    <property type="entry name" value="DUF6171"/>
    <property type="match status" value="1"/>
</dbReference>
<protein>
    <submittedName>
        <fullName evidence="1">Uncharacterized protein</fullName>
    </submittedName>
</protein>
<dbReference type="Proteomes" id="UP000183162">
    <property type="component" value="Unassembled WGS sequence"/>
</dbReference>
<organism evidence="1 3">
    <name type="scientific">Streptococcus equinus</name>
    <name type="common">Streptococcus bovis</name>
    <dbReference type="NCBI Taxonomy" id="1335"/>
    <lineage>
        <taxon>Bacteria</taxon>
        <taxon>Bacillati</taxon>
        <taxon>Bacillota</taxon>
        <taxon>Bacilli</taxon>
        <taxon>Lactobacillales</taxon>
        <taxon>Streptococcaceae</taxon>
        <taxon>Streptococcus</taxon>
    </lineage>
</organism>
<dbReference type="EMBL" id="FNGX01000004">
    <property type="protein sequence ID" value="SDL70281.1"/>
    <property type="molecule type" value="Genomic_DNA"/>
</dbReference>
<accession>A0A1G9M8K7</accession>
<dbReference type="Proteomes" id="UP000214649">
    <property type="component" value="Unassembled WGS sequence"/>
</dbReference>
<dbReference type="RefSeq" id="WP_021141507.1">
    <property type="nucleotide sequence ID" value="NZ_BJMB01000017.1"/>
</dbReference>
<dbReference type="OrthoDB" id="7061841at2"/>
<dbReference type="InterPro" id="IPR046169">
    <property type="entry name" value="DUF6171"/>
</dbReference>
<evidence type="ECO:0000313" key="1">
    <source>
        <dbReference type="EMBL" id="SDL70281.1"/>
    </source>
</evidence>
<dbReference type="AlphaFoldDB" id="A0A1G9M8K7"/>
<proteinExistence type="predicted"/>
<dbReference type="EMBL" id="FZRA01000003">
    <property type="protein sequence ID" value="SNU08422.1"/>
    <property type="molecule type" value="Genomic_DNA"/>
</dbReference>
<evidence type="ECO:0000313" key="4">
    <source>
        <dbReference type="Proteomes" id="UP000214649"/>
    </source>
</evidence>
<reference evidence="1 3" key="1">
    <citation type="submission" date="2016-10" db="EMBL/GenBank/DDBJ databases">
        <authorList>
            <person name="de Groot N.N."/>
        </authorList>
    </citation>
    <scope>NUCLEOTIDE SEQUENCE [LARGE SCALE GENOMIC DNA]</scope>
    <source>
        <strain evidence="1 3">Sb09</strain>
    </source>
</reference>
<evidence type="ECO:0000313" key="3">
    <source>
        <dbReference type="Proteomes" id="UP000183162"/>
    </source>
</evidence>
<sequence>MTAPCFGCAAKVTLSDQEIEESIEQQLALEFNLVDDTEWQRRQEICQTCPQRVGHTCGKCGCYYKFRTALAVKTCPEGKW</sequence>
<reference evidence="2 4" key="2">
    <citation type="submission" date="2017-07" db="EMBL/GenBank/DDBJ databases">
        <authorList>
            <person name="Sun Z.S."/>
            <person name="Albrecht U."/>
            <person name="Echele G."/>
            <person name="Lee C.C."/>
        </authorList>
    </citation>
    <scope>NUCLEOTIDE SEQUENCE [LARGE SCALE GENOMIC DNA]</scope>
    <source>
        <strain evidence="2 4">AR3</strain>
    </source>
</reference>
<gene>
    <name evidence="1" type="ORF">SAMN05216400_1405</name>
    <name evidence="2" type="ORF">SAMN05216470_1318</name>
</gene>
<name>A0A1G9M8K7_STREI</name>
<evidence type="ECO:0000313" key="2">
    <source>
        <dbReference type="EMBL" id="SNU08422.1"/>
    </source>
</evidence>